<dbReference type="STRING" id="225164.V4ACU8"/>
<dbReference type="CTD" id="20247757"/>
<dbReference type="OrthoDB" id="360540at2759"/>
<dbReference type="Pfam" id="PF07065">
    <property type="entry name" value="D123"/>
    <property type="match status" value="1"/>
</dbReference>
<dbReference type="PANTHER" id="PTHR15323:SF6">
    <property type="entry name" value="CELL DIVISION CYCLE PROTEIN 123 HOMOLOG"/>
    <property type="match status" value="1"/>
</dbReference>
<protein>
    <submittedName>
        <fullName evidence="2">Uncharacterized protein</fullName>
    </submittedName>
</protein>
<name>V4ACU8_LOTGI</name>
<accession>V4ACU8</accession>
<organism evidence="2 3">
    <name type="scientific">Lottia gigantea</name>
    <name type="common">Giant owl limpet</name>
    <dbReference type="NCBI Taxonomy" id="225164"/>
    <lineage>
        <taxon>Eukaryota</taxon>
        <taxon>Metazoa</taxon>
        <taxon>Spiralia</taxon>
        <taxon>Lophotrochozoa</taxon>
        <taxon>Mollusca</taxon>
        <taxon>Gastropoda</taxon>
        <taxon>Patellogastropoda</taxon>
        <taxon>Lottioidea</taxon>
        <taxon>Lottiidae</taxon>
        <taxon>Lottia</taxon>
    </lineage>
</organism>
<evidence type="ECO:0000313" key="2">
    <source>
        <dbReference type="EMBL" id="ESO91151.1"/>
    </source>
</evidence>
<dbReference type="RefSeq" id="XP_009057858.1">
    <property type="nucleotide sequence ID" value="XM_009059610.1"/>
</dbReference>
<dbReference type="InterPro" id="IPR009772">
    <property type="entry name" value="CDC123"/>
</dbReference>
<dbReference type="AlphaFoldDB" id="V4ACU8"/>
<sequence>MKVSQVLNCSFSSWYPNFKDISIPSVYIPLPKEFIEYLNSEGVALPDSAIYDSGGADFTGDDGQVPAFPEFEAQIQENIDKLGGKVFPKLNWSSPQDATWISFDKTLKCTCPCDLYLLLKSSDFIAHDLTEPFIHCEDCGNQEPIQYELVLRKWMDIQTGMEFRCFVRDKNLIAISQRHHTQFYEFIGKDSKDIVTDIQSFYKENIQGKFKDDSFVFDVYRQDKGKVILLDFNPFGHVTDSQLFKWKELTSETVPDSSDGPTEPDQPAFRYVKSKDSLQPNPYAGYGMPVDFRDLASGHDPAKLMEFLSLNPDSFQDYNYHPDDEDDDGVILASLPKHFALGYNQDGSLLYNHQALSYDQEGSVLYYSWLTKHKMFTVVLFLVDESIKYHLALDGTQDGWTVVQLSSSGL</sequence>
<keyword evidence="3" id="KW-1185">Reference proteome</keyword>
<dbReference type="EMBL" id="KB202283">
    <property type="protein sequence ID" value="ESO91151.1"/>
    <property type="molecule type" value="Genomic_DNA"/>
</dbReference>
<dbReference type="OMA" id="TFPDPNF"/>
<comment type="similarity">
    <text evidence="1">Belongs to the CDC123 family.</text>
</comment>
<dbReference type="GO" id="GO:0005737">
    <property type="term" value="C:cytoplasm"/>
    <property type="evidence" value="ECO:0007669"/>
    <property type="project" value="TreeGrafter"/>
</dbReference>
<evidence type="ECO:0000256" key="1">
    <source>
        <dbReference type="ARBA" id="ARBA00011047"/>
    </source>
</evidence>
<proteinExistence type="inferred from homology"/>
<dbReference type="KEGG" id="lgi:LOTGIDRAFT_228703"/>
<reference evidence="2 3" key="1">
    <citation type="journal article" date="2013" name="Nature">
        <title>Insights into bilaterian evolution from three spiralian genomes.</title>
        <authorList>
            <person name="Simakov O."/>
            <person name="Marletaz F."/>
            <person name="Cho S.J."/>
            <person name="Edsinger-Gonzales E."/>
            <person name="Havlak P."/>
            <person name="Hellsten U."/>
            <person name="Kuo D.H."/>
            <person name="Larsson T."/>
            <person name="Lv J."/>
            <person name="Arendt D."/>
            <person name="Savage R."/>
            <person name="Osoegawa K."/>
            <person name="de Jong P."/>
            <person name="Grimwood J."/>
            <person name="Chapman J.A."/>
            <person name="Shapiro H."/>
            <person name="Aerts A."/>
            <person name="Otillar R.P."/>
            <person name="Terry A.Y."/>
            <person name="Boore J.L."/>
            <person name="Grigoriev I.V."/>
            <person name="Lindberg D.R."/>
            <person name="Seaver E.C."/>
            <person name="Weisblat D.A."/>
            <person name="Putnam N.H."/>
            <person name="Rokhsar D.S."/>
        </authorList>
    </citation>
    <scope>NUCLEOTIDE SEQUENCE [LARGE SCALE GENOMIC DNA]</scope>
</reference>
<dbReference type="GeneID" id="20247757"/>
<dbReference type="Proteomes" id="UP000030746">
    <property type="component" value="Unassembled WGS sequence"/>
</dbReference>
<dbReference type="PANTHER" id="PTHR15323">
    <property type="entry name" value="D123 PROTEIN"/>
    <property type="match status" value="1"/>
</dbReference>
<evidence type="ECO:0000313" key="3">
    <source>
        <dbReference type="Proteomes" id="UP000030746"/>
    </source>
</evidence>
<gene>
    <name evidence="2" type="ORF">LOTGIDRAFT_228703</name>
</gene>
<dbReference type="HOGENOM" id="CLU_034402_0_0_1"/>